<feature type="compositionally biased region" description="Pro residues" evidence="1">
    <location>
        <begin position="122"/>
        <end position="131"/>
    </location>
</feature>
<evidence type="ECO:0000256" key="1">
    <source>
        <dbReference type="SAM" id="MobiDB-lite"/>
    </source>
</evidence>
<dbReference type="EMBL" id="JBBWRZ010000007">
    <property type="protein sequence ID" value="KAK8231943.1"/>
    <property type="molecule type" value="Genomic_DNA"/>
</dbReference>
<organism evidence="2 3">
    <name type="scientific">Phyllosticta capitalensis</name>
    <dbReference type="NCBI Taxonomy" id="121624"/>
    <lineage>
        <taxon>Eukaryota</taxon>
        <taxon>Fungi</taxon>
        <taxon>Dikarya</taxon>
        <taxon>Ascomycota</taxon>
        <taxon>Pezizomycotina</taxon>
        <taxon>Dothideomycetes</taxon>
        <taxon>Dothideomycetes incertae sedis</taxon>
        <taxon>Botryosphaeriales</taxon>
        <taxon>Phyllostictaceae</taxon>
        <taxon>Phyllosticta</taxon>
    </lineage>
</organism>
<gene>
    <name evidence="2" type="ORF">HDK90DRAFT_291041</name>
</gene>
<proteinExistence type="predicted"/>
<comment type="caution">
    <text evidence="2">The sequence shown here is derived from an EMBL/GenBank/DDBJ whole genome shotgun (WGS) entry which is preliminary data.</text>
</comment>
<accession>A0ABR1YJU5</accession>
<sequence>MPRLKTSLEPFNATDIFYPGDNGRAARNFPTSLFPTSTIAIMDMAIPNSCAHPHRTPMLAIKVGRVSPTRQIFFSIPQHSTHIPLLLSSLPTPIQSLKCLPAAPSKLPSTALPVAPSRAPSTAPPVAPSRPPLTALPAAPSRRTSPSRSPLTPLLAAPSCKLPFYMAPCSGSVGRPGVGPRRSSVGSSSLSRAAVVVRDARSTAPLGCDSDGCLPVIWADTPSGGPVSVTNPPCPWT</sequence>
<feature type="compositionally biased region" description="Low complexity" evidence="1">
    <location>
        <begin position="135"/>
        <end position="152"/>
    </location>
</feature>
<name>A0ABR1YJU5_9PEZI</name>
<evidence type="ECO:0000313" key="2">
    <source>
        <dbReference type="EMBL" id="KAK8231943.1"/>
    </source>
</evidence>
<reference evidence="2 3" key="1">
    <citation type="submission" date="2024-04" db="EMBL/GenBank/DDBJ databases">
        <title>Phyllosticta paracitricarpa is synonymous to the EU quarantine fungus P. citricarpa based on phylogenomic analyses.</title>
        <authorList>
            <consortium name="Lawrence Berkeley National Laboratory"/>
            <person name="Van Ingen-Buijs V.A."/>
            <person name="Van Westerhoven A.C."/>
            <person name="Haridas S."/>
            <person name="Skiadas P."/>
            <person name="Martin F."/>
            <person name="Groenewald J.Z."/>
            <person name="Crous P.W."/>
            <person name="Seidl M.F."/>
        </authorList>
    </citation>
    <scope>NUCLEOTIDE SEQUENCE [LARGE SCALE GENOMIC DNA]</scope>
    <source>
        <strain evidence="2 3">CBS 123374</strain>
    </source>
</reference>
<dbReference type="Proteomes" id="UP001492380">
    <property type="component" value="Unassembled WGS sequence"/>
</dbReference>
<evidence type="ECO:0000313" key="3">
    <source>
        <dbReference type="Proteomes" id="UP001492380"/>
    </source>
</evidence>
<protein>
    <submittedName>
        <fullName evidence="2">Uncharacterized protein</fullName>
    </submittedName>
</protein>
<keyword evidence="3" id="KW-1185">Reference proteome</keyword>
<feature type="region of interest" description="Disordered" evidence="1">
    <location>
        <begin position="110"/>
        <end position="152"/>
    </location>
</feature>